<evidence type="ECO:0000259" key="3">
    <source>
        <dbReference type="Pfam" id="PF18291"/>
    </source>
</evidence>
<proteinExistence type="predicted"/>
<sequence>MAFYKKSRLKSNGKWYPRSIVVGDSATTDDVANRLAEISTVSLGDTYNVLKNLSTVLKSFMKEGRSVKLDGVGTFYYTADATKQGVDTPEEVSDKQIKGVRVRFLPETARTSSGKVSTRALVDDDIQWLDIAKLDPAKKSTGTTTPGGSEQGGGGEDEGEEGTYG</sequence>
<organism evidence="4 5">
    <name type="scientific">Candidatus Bacteroides merdigallinarum</name>
    <dbReference type="NCBI Taxonomy" id="2838473"/>
    <lineage>
        <taxon>Bacteria</taxon>
        <taxon>Pseudomonadati</taxon>
        <taxon>Bacteroidota</taxon>
        <taxon>Bacteroidia</taxon>
        <taxon>Bacteroidales</taxon>
        <taxon>Bacteroidaceae</taxon>
        <taxon>Bacteroides</taxon>
    </lineage>
</organism>
<reference evidence="4" key="1">
    <citation type="journal article" date="2021" name="PeerJ">
        <title>Extensive microbial diversity within the chicken gut microbiome revealed by metagenomics and culture.</title>
        <authorList>
            <person name="Gilroy R."/>
            <person name="Ravi A."/>
            <person name="Getino M."/>
            <person name="Pursley I."/>
            <person name="Horton D.L."/>
            <person name="Alikhan N.F."/>
            <person name="Baker D."/>
            <person name="Gharbi K."/>
            <person name="Hall N."/>
            <person name="Watson M."/>
            <person name="Adriaenssens E.M."/>
            <person name="Foster-Nyarko E."/>
            <person name="Jarju S."/>
            <person name="Secka A."/>
            <person name="Antonio M."/>
            <person name="Oren A."/>
            <person name="Chaudhuri R.R."/>
            <person name="La Ragione R."/>
            <person name="Hildebrand F."/>
            <person name="Pallen M.J."/>
        </authorList>
    </citation>
    <scope>NUCLEOTIDE SEQUENCE</scope>
    <source>
        <strain evidence="4">ChiHjej9B8-1298</strain>
    </source>
</reference>
<evidence type="ECO:0000313" key="4">
    <source>
        <dbReference type="EMBL" id="HIZ33005.1"/>
    </source>
</evidence>
<dbReference type="NCBIfam" id="TIGR01201">
    <property type="entry name" value="HU_rel"/>
    <property type="match status" value="1"/>
</dbReference>
<accession>A0A9D2J100</accession>
<protein>
    <submittedName>
        <fullName evidence="4">HU family DNA-binding protein</fullName>
    </submittedName>
</protein>
<dbReference type="Pfam" id="PF18291">
    <property type="entry name" value="HU-HIG"/>
    <property type="match status" value="1"/>
</dbReference>
<evidence type="ECO:0000256" key="1">
    <source>
        <dbReference type="ARBA" id="ARBA00023125"/>
    </source>
</evidence>
<dbReference type="GO" id="GO:0003677">
    <property type="term" value="F:DNA binding"/>
    <property type="evidence" value="ECO:0007669"/>
    <property type="project" value="UniProtKB-KW"/>
</dbReference>
<comment type="caution">
    <text evidence="4">The sequence shown here is derived from an EMBL/GenBank/DDBJ whole genome shotgun (WGS) entry which is preliminary data.</text>
</comment>
<dbReference type="InterPro" id="IPR010992">
    <property type="entry name" value="IHF-like_DNA-bd_dom_sf"/>
</dbReference>
<dbReference type="EMBL" id="DXBX01000039">
    <property type="protein sequence ID" value="HIZ33005.1"/>
    <property type="molecule type" value="Genomic_DNA"/>
</dbReference>
<dbReference type="Proteomes" id="UP000824028">
    <property type="component" value="Unassembled WGS sequence"/>
</dbReference>
<dbReference type="InterPro" id="IPR005902">
    <property type="entry name" value="HU_DNA-bd_put"/>
</dbReference>
<evidence type="ECO:0000313" key="5">
    <source>
        <dbReference type="Proteomes" id="UP000824028"/>
    </source>
</evidence>
<dbReference type="AlphaFoldDB" id="A0A9D2J100"/>
<dbReference type="SUPFAM" id="SSF47729">
    <property type="entry name" value="IHF-like DNA-binding proteins"/>
    <property type="match status" value="1"/>
</dbReference>
<dbReference type="Gene3D" id="4.10.520.10">
    <property type="entry name" value="IHF-like DNA-binding proteins"/>
    <property type="match status" value="1"/>
</dbReference>
<feature type="compositionally biased region" description="Acidic residues" evidence="2">
    <location>
        <begin position="155"/>
        <end position="165"/>
    </location>
</feature>
<feature type="region of interest" description="Disordered" evidence="2">
    <location>
        <begin position="137"/>
        <end position="165"/>
    </location>
</feature>
<keyword evidence="1 4" id="KW-0238">DNA-binding</keyword>
<dbReference type="InterPro" id="IPR041607">
    <property type="entry name" value="HU-HIG"/>
</dbReference>
<feature type="domain" description="HU" evidence="3">
    <location>
        <begin position="12"/>
        <end position="109"/>
    </location>
</feature>
<evidence type="ECO:0000256" key="2">
    <source>
        <dbReference type="SAM" id="MobiDB-lite"/>
    </source>
</evidence>
<name>A0A9D2J100_9BACE</name>
<reference evidence="4" key="2">
    <citation type="submission" date="2021-04" db="EMBL/GenBank/DDBJ databases">
        <authorList>
            <person name="Gilroy R."/>
        </authorList>
    </citation>
    <scope>NUCLEOTIDE SEQUENCE</scope>
    <source>
        <strain evidence="4">ChiHjej9B8-1298</strain>
    </source>
</reference>
<gene>
    <name evidence="4" type="ORF">H9814_05575</name>
</gene>